<reference evidence="1" key="2">
    <citation type="journal article" date="2015" name="Fish Shellfish Immunol.">
        <title>Early steps in the European eel (Anguilla anguilla)-Vibrio vulnificus interaction in the gills: Role of the RtxA13 toxin.</title>
        <authorList>
            <person name="Callol A."/>
            <person name="Pajuelo D."/>
            <person name="Ebbesson L."/>
            <person name="Teles M."/>
            <person name="MacKenzie S."/>
            <person name="Amaro C."/>
        </authorList>
    </citation>
    <scope>NUCLEOTIDE SEQUENCE</scope>
</reference>
<proteinExistence type="predicted"/>
<name>A0A0E9Q6C9_ANGAN</name>
<protein>
    <submittedName>
        <fullName evidence="1">Uncharacterized protein</fullName>
    </submittedName>
</protein>
<evidence type="ECO:0000313" key="1">
    <source>
        <dbReference type="EMBL" id="JAH12279.1"/>
    </source>
</evidence>
<sequence length="33" mass="3392">MRVLASNHISVILFSGLAALVCCCATKSLPGCI</sequence>
<dbReference type="EMBL" id="GBXM01096298">
    <property type="protein sequence ID" value="JAH12279.1"/>
    <property type="molecule type" value="Transcribed_RNA"/>
</dbReference>
<dbReference type="AlphaFoldDB" id="A0A0E9Q6C9"/>
<accession>A0A0E9Q6C9</accession>
<reference evidence="1" key="1">
    <citation type="submission" date="2014-11" db="EMBL/GenBank/DDBJ databases">
        <authorList>
            <person name="Amaro Gonzalez C."/>
        </authorList>
    </citation>
    <scope>NUCLEOTIDE SEQUENCE</scope>
</reference>
<organism evidence="1">
    <name type="scientific">Anguilla anguilla</name>
    <name type="common">European freshwater eel</name>
    <name type="synonym">Muraena anguilla</name>
    <dbReference type="NCBI Taxonomy" id="7936"/>
    <lineage>
        <taxon>Eukaryota</taxon>
        <taxon>Metazoa</taxon>
        <taxon>Chordata</taxon>
        <taxon>Craniata</taxon>
        <taxon>Vertebrata</taxon>
        <taxon>Euteleostomi</taxon>
        <taxon>Actinopterygii</taxon>
        <taxon>Neopterygii</taxon>
        <taxon>Teleostei</taxon>
        <taxon>Anguilliformes</taxon>
        <taxon>Anguillidae</taxon>
        <taxon>Anguilla</taxon>
    </lineage>
</organism>